<sequence length="184" mass="19691">MSRLVTRRQQVLDAAIRVLGTAGPRALTHRAVDAEAGLSEGSTSNLFRTRDALVGGVVERLLERERELWGTLAGDVSTPDELADALGRVVGELAAERVLTLARHAVFVDAAVRPELGKRIAEAHERIAEWGVPILRAVGSADPRADLALLLATVDGLLTNQLANPRPDFAPARAFRVLLKGITA</sequence>
<protein>
    <submittedName>
        <fullName evidence="4">TetR family transcriptional regulator</fullName>
    </submittedName>
</protein>
<dbReference type="InterPro" id="IPR001647">
    <property type="entry name" value="HTH_TetR"/>
</dbReference>
<organism evidence="4 5">
    <name type="scientific">Saccharothrix variisporea</name>
    <dbReference type="NCBI Taxonomy" id="543527"/>
    <lineage>
        <taxon>Bacteria</taxon>
        <taxon>Bacillati</taxon>
        <taxon>Actinomycetota</taxon>
        <taxon>Actinomycetes</taxon>
        <taxon>Pseudonocardiales</taxon>
        <taxon>Pseudonocardiaceae</taxon>
        <taxon>Saccharothrix</taxon>
    </lineage>
</organism>
<feature type="domain" description="HTH tetR-type" evidence="3">
    <location>
        <begin position="5"/>
        <end position="65"/>
    </location>
</feature>
<keyword evidence="5" id="KW-1185">Reference proteome</keyword>
<dbReference type="Pfam" id="PF00440">
    <property type="entry name" value="TetR_N"/>
    <property type="match status" value="1"/>
</dbReference>
<comment type="caution">
    <text evidence="4">The sequence shown here is derived from an EMBL/GenBank/DDBJ whole genome shotgun (WGS) entry which is preliminary data.</text>
</comment>
<keyword evidence="1 2" id="KW-0238">DNA-binding</keyword>
<evidence type="ECO:0000259" key="3">
    <source>
        <dbReference type="PROSITE" id="PS50977"/>
    </source>
</evidence>
<dbReference type="Pfam" id="PF17940">
    <property type="entry name" value="TetR_C_31"/>
    <property type="match status" value="1"/>
</dbReference>
<dbReference type="PROSITE" id="PS50977">
    <property type="entry name" value="HTH_TETR_2"/>
    <property type="match status" value="1"/>
</dbReference>
<dbReference type="SUPFAM" id="SSF46689">
    <property type="entry name" value="Homeodomain-like"/>
    <property type="match status" value="1"/>
</dbReference>
<dbReference type="InterPro" id="IPR009057">
    <property type="entry name" value="Homeodomain-like_sf"/>
</dbReference>
<dbReference type="Proteomes" id="UP000272729">
    <property type="component" value="Unassembled WGS sequence"/>
</dbReference>
<evidence type="ECO:0000256" key="1">
    <source>
        <dbReference type="ARBA" id="ARBA00023125"/>
    </source>
</evidence>
<accession>A0A495XGF6</accession>
<feature type="DNA-binding region" description="H-T-H motif" evidence="2">
    <location>
        <begin position="28"/>
        <end position="47"/>
    </location>
</feature>
<evidence type="ECO:0000256" key="2">
    <source>
        <dbReference type="PROSITE-ProRule" id="PRU00335"/>
    </source>
</evidence>
<dbReference type="GO" id="GO:0003677">
    <property type="term" value="F:DNA binding"/>
    <property type="evidence" value="ECO:0007669"/>
    <property type="project" value="UniProtKB-UniRule"/>
</dbReference>
<evidence type="ECO:0000313" key="5">
    <source>
        <dbReference type="Proteomes" id="UP000272729"/>
    </source>
</evidence>
<proteinExistence type="predicted"/>
<evidence type="ECO:0000313" key="4">
    <source>
        <dbReference type="EMBL" id="RKT71884.1"/>
    </source>
</evidence>
<name>A0A495XGF6_9PSEU</name>
<dbReference type="InterPro" id="IPR041583">
    <property type="entry name" value="TetR_C_31"/>
</dbReference>
<gene>
    <name evidence="4" type="ORF">DFJ66_5183</name>
</gene>
<dbReference type="Gene3D" id="1.10.357.10">
    <property type="entry name" value="Tetracycline Repressor, domain 2"/>
    <property type="match status" value="1"/>
</dbReference>
<dbReference type="AlphaFoldDB" id="A0A495XGF6"/>
<reference evidence="4 5" key="1">
    <citation type="submission" date="2018-10" db="EMBL/GenBank/DDBJ databases">
        <title>Sequencing the genomes of 1000 actinobacteria strains.</title>
        <authorList>
            <person name="Klenk H.-P."/>
        </authorList>
    </citation>
    <scope>NUCLEOTIDE SEQUENCE [LARGE SCALE GENOMIC DNA]</scope>
    <source>
        <strain evidence="4 5">DSM 43911</strain>
    </source>
</reference>
<dbReference type="EMBL" id="RBXR01000001">
    <property type="protein sequence ID" value="RKT71884.1"/>
    <property type="molecule type" value="Genomic_DNA"/>
</dbReference>